<evidence type="ECO:0000256" key="1">
    <source>
        <dbReference type="SAM" id="MobiDB-lite"/>
    </source>
</evidence>
<dbReference type="HOGENOM" id="CLU_1960985_0_0_1"/>
<name>A0A0C9V953_SPHS4</name>
<dbReference type="AlphaFoldDB" id="A0A0C9V953"/>
<dbReference type="EMBL" id="KN837122">
    <property type="protein sequence ID" value="KIJ43509.1"/>
    <property type="molecule type" value="Genomic_DNA"/>
</dbReference>
<keyword evidence="3" id="KW-1185">Reference proteome</keyword>
<organism evidence="2 3">
    <name type="scientific">Sphaerobolus stellatus (strain SS14)</name>
    <dbReference type="NCBI Taxonomy" id="990650"/>
    <lineage>
        <taxon>Eukaryota</taxon>
        <taxon>Fungi</taxon>
        <taxon>Dikarya</taxon>
        <taxon>Basidiomycota</taxon>
        <taxon>Agaricomycotina</taxon>
        <taxon>Agaricomycetes</taxon>
        <taxon>Phallomycetidae</taxon>
        <taxon>Geastrales</taxon>
        <taxon>Sphaerobolaceae</taxon>
        <taxon>Sphaerobolus</taxon>
    </lineage>
</organism>
<gene>
    <name evidence="2" type="ORF">M422DRAFT_253069</name>
</gene>
<reference evidence="2 3" key="1">
    <citation type="submission" date="2014-06" db="EMBL/GenBank/DDBJ databases">
        <title>Evolutionary Origins and Diversification of the Mycorrhizal Mutualists.</title>
        <authorList>
            <consortium name="DOE Joint Genome Institute"/>
            <consortium name="Mycorrhizal Genomics Consortium"/>
            <person name="Kohler A."/>
            <person name="Kuo A."/>
            <person name="Nagy L.G."/>
            <person name="Floudas D."/>
            <person name="Copeland A."/>
            <person name="Barry K.W."/>
            <person name="Cichocki N."/>
            <person name="Veneault-Fourrey C."/>
            <person name="LaButti K."/>
            <person name="Lindquist E.A."/>
            <person name="Lipzen A."/>
            <person name="Lundell T."/>
            <person name="Morin E."/>
            <person name="Murat C."/>
            <person name="Riley R."/>
            <person name="Ohm R."/>
            <person name="Sun H."/>
            <person name="Tunlid A."/>
            <person name="Henrissat B."/>
            <person name="Grigoriev I.V."/>
            <person name="Hibbett D.S."/>
            <person name="Martin F."/>
        </authorList>
    </citation>
    <scope>NUCLEOTIDE SEQUENCE [LARGE SCALE GENOMIC DNA]</scope>
    <source>
        <strain evidence="2 3">SS14</strain>
    </source>
</reference>
<feature type="region of interest" description="Disordered" evidence="1">
    <location>
        <begin position="79"/>
        <end position="128"/>
    </location>
</feature>
<dbReference type="Proteomes" id="UP000054279">
    <property type="component" value="Unassembled WGS sequence"/>
</dbReference>
<proteinExistence type="predicted"/>
<evidence type="ECO:0000313" key="2">
    <source>
        <dbReference type="EMBL" id="KIJ43509.1"/>
    </source>
</evidence>
<evidence type="ECO:0000313" key="3">
    <source>
        <dbReference type="Proteomes" id="UP000054279"/>
    </source>
</evidence>
<protein>
    <submittedName>
        <fullName evidence="2">Uncharacterized protein</fullName>
    </submittedName>
</protein>
<accession>A0A0C9V953</accession>
<sequence>MVTKLNTEIASKDGSQFRPRLIEAPSRVAILKKIREEETPATFRSGIKQSTHSACLTASVGINMGLDLEMHQQNLRQKLQLRKSPTDQQELDLDDSRRDFMPPDALQEPLTMEPAPEKAKLSLPLDFN</sequence>